<dbReference type="Gene3D" id="2.120.10.80">
    <property type="entry name" value="Kelch-type beta propeller"/>
    <property type="match status" value="1"/>
</dbReference>
<feature type="region of interest" description="Disordered" evidence="1">
    <location>
        <begin position="678"/>
        <end position="705"/>
    </location>
</feature>
<evidence type="ECO:0000256" key="1">
    <source>
        <dbReference type="SAM" id="MobiDB-lite"/>
    </source>
</evidence>
<dbReference type="PANTHER" id="PTHR42085:SF6">
    <property type="entry name" value="F-BOX DOMAIN-CONTAINING PROTEIN"/>
    <property type="match status" value="1"/>
</dbReference>
<evidence type="ECO:0000256" key="2">
    <source>
        <dbReference type="SAM" id="Phobius"/>
    </source>
</evidence>
<reference evidence="4" key="1">
    <citation type="journal article" date="2017" name="Genome Biol.">
        <title>Comparative genomics reveals high biological diversity and specific adaptations in the industrially and medically important fungal genus Aspergillus.</title>
        <authorList>
            <person name="de Vries R.P."/>
            <person name="Riley R."/>
            <person name="Wiebenga A."/>
            <person name="Aguilar-Osorio G."/>
            <person name="Amillis S."/>
            <person name="Uchima C.A."/>
            <person name="Anderluh G."/>
            <person name="Asadollahi M."/>
            <person name="Askin M."/>
            <person name="Barry K."/>
            <person name="Battaglia E."/>
            <person name="Bayram O."/>
            <person name="Benocci T."/>
            <person name="Braus-Stromeyer S.A."/>
            <person name="Caldana C."/>
            <person name="Canovas D."/>
            <person name="Cerqueira G.C."/>
            <person name="Chen F."/>
            <person name="Chen W."/>
            <person name="Choi C."/>
            <person name="Clum A."/>
            <person name="Dos Santos R.A."/>
            <person name="Damasio A.R."/>
            <person name="Diallinas G."/>
            <person name="Emri T."/>
            <person name="Fekete E."/>
            <person name="Flipphi M."/>
            <person name="Freyberg S."/>
            <person name="Gallo A."/>
            <person name="Gournas C."/>
            <person name="Habgood R."/>
            <person name="Hainaut M."/>
            <person name="Harispe M.L."/>
            <person name="Henrissat B."/>
            <person name="Hilden K.S."/>
            <person name="Hope R."/>
            <person name="Hossain A."/>
            <person name="Karabika E."/>
            <person name="Karaffa L."/>
            <person name="Karanyi Z."/>
            <person name="Krasevec N."/>
            <person name="Kuo A."/>
            <person name="Kusch H."/>
            <person name="LaButti K."/>
            <person name="Lagendijk E.L."/>
            <person name="Lapidus A."/>
            <person name="Levasseur A."/>
            <person name="Lindquist E."/>
            <person name="Lipzen A."/>
            <person name="Logrieco A.F."/>
            <person name="MacCabe A."/>
            <person name="Maekelae M.R."/>
            <person name="Malavazi I."/>
            <person name="Melin P."/>
            <person name="Meyer V."/>
            <person name="Mielnichuk N."/>
            <person name="Miskei M."/>
            <person name="Molnar A.P."/>
            <person name="Mule G."/>
            <person name="Ngan C.Y."/>
            <person name="Orejas M."/>
            <person name="Orosz E."/>
            <person name="Ouedraogo J.P."/>
            <person name="Overkamp K.M."/>
            <person name="Park H.-S."/>
            <person name="Perrone G."/>
            <person name="Piumi F."/>
            <person name="Punt P.J."/>
            <person name="Ram A.F."/>
            <person name="Ramon A."/>
            <person name="Rauscher S."/>
            <person name="Record E."/>
            <person name="Riano-Pachon D.M."/>
            <person name="Robert V."/>
            <person name="Roehrig J."/>
            <person name="Ruller R."/>
            <person name="Salamov A."/>
            <person name="Salih N.S."/>
            <person name="Samson R.A."/>
            <person name="Sandor E."/>
            <person name="Sanguinetti M."/>
            <person name="Schuetze T."/>
            <person name="Sepcic K."/>
            <person name="Shelest E."/>
            <person name="Sherlock G."/>
            <person name="Sophianopoulou V."/>
            <person name="Squina F.M."/>
            <person name="Sun H."/>
            <person name="Susca A."/>
            <person name="Todd R.B."/>
            <person name="Tsang A."/>
            <person name="Unkles S.E."/>
            <person name="van de Wiele N."/>
            <person name="van Rossen-Uffink D."/>
            <person name="Oliveira J.V."/>
            <person name="Vesth T.C."/>
            <person name="Visser J."/>
            <person name="Yu J.-H."/>
            <person name="Zhou M."/>
            <person name="Andersen M.R."/>
            <person name="Archer D.B."/>
            <person name="Baker S.E."/>
            <person name="Benoit I."/>
            <person name="Brakhage A.A."/>
            <person name="Braus G.H."/>
            <person name="Fischer R."/>
            <person name="Frisvad J.C."/>
            <person name="Goldman G.H."/>
            <person name="Houbraken J."/>
            <person name="Oakley B."/>
            <person name="Pocsi I."/>
            <person name="Scazzocchio C."/>
            <person name="Seiboth B."/>
            <person name="vanKuyk P.A."/>
            <person name="Wortman J."/>
            <person name="Dyer P.S."/>
            <person name="Grigoriev I.V."/>
        </authorList>
    </citation>
    <scope>NUCLEOTIDE SEQUENCE [LARGE SCALE GENOMIC DNA]</scope>
    <source>
        <strain evidence="4">CBS 516.65</strain>
    </source>
</reference>
<dbReference type="Proteomes" id="UP000184300">
    <property type="component" value="Unassembled WGS sequence"/>
</dbReference>
<keyword evidence="2" id="KW-0472">Membrane</keyword>
<dbReference type="EMBL" id="KV878894">
    <property type="protein sequence ID" value="OJJ85428.1"/>
    <property type="molecule type" value="Genomic_DNA"/>
</dbReference>
<dbReference type="OrthoDB" id="4479040at2759"/>
<feature type="transmembrane region" description="Helical" evidence="2">
    <location>
        <begin position="709"/>
        <end position="733"/>
    </location>
</feature>
<sequence>MSEHFRFLGLPSSIRAHIYQLIIADDEAQLATQAPNTSNTASSWKSGQDIRNLLLTHSRIYAELSYAQKHLVVQYRNNRSLQKLHDLTPAGIQSLVKLTVLLNVSTCEPGWGCCKLRSCGSWGCNRHDQPLSSTSPHYHEVLEKWYSAIEYIVPFVRPNRLQLFFICDVADMTAARAVVEPLLNETLPTLGECNIRLSADADPDIRQIAHRAAKQAMGLSFTEPQSPFPFLDLPWELRHRILQYTDLITSFRELTWSPCSGYHVTFAVDYCEGECAPEDHHASLFHDCWKRPAVIDIGCFCSRFHSVFSNHCQCWHFPSPFFLVCRAFRKDALYVLFTQNRCIVTPVDGYGCAPKTVLSCFESSIFLRDIVPSDYLCRLKFLEIVFPPVDEEYLEPRGPALQDWEHTIDYFKDKLNLPTLTLLIYFADFYGSCHAPVSRKELGREEGTSKVLGAYMQITRPLEKLKANGLTRLFVHAAWPWTWTRDGENALLRQEWIVKKDVNEIEKGLESQVMGEGYDSALLGKNGFPKSQWLKDHEIYVFGGMSNSVSTSDGDVHVLSLPSFRWIRVVDGNDLRIEHKCQLAGKHTMLAIGGLIPHGSEEFKPKTSTCDSGAFQNGIGIFDLNEHDWLFNYDADDGEHKVHQNISDVIGGSKTGGATVTKPEKGFGSTDIANLFKNKKTVPSSSTSPSSTSTAQSDTSSNSISKGGIAGATVGAVGSAAALCGLAFLVIAYKRRRNTKRNLDTTDLNGKGRQPHLAELHGQERSIELGMSEVAEMSANNVPPQELPADISHTRAELDGSQSSR</sequence>
<dbReference type="GeneID" id="34464476"/>
<dbReference type="VEuPathDB" id="FungiDB:ASPGLDRAFT_56843"/>
<organism evidence="3 4">
    <name type="scientific">Aspergillus glaucus CBS 516.65</name>
    <dbReference type="NCBI Taxonomy" id="1160497"/>
    <lineage>
        <taxon>Eukaryota</taxon>
        <taxon>Fungi</taxon>
        <taxon>Dikarya</taxon>
        <taxon>Ascomycota</taxon>
        <taxon>Pezizomycotina</taxon>
        <taxon>Eurotiomycetes</taxon>
        <taxon>Eurotiomycetidae</taxon>
        <taxon>Eurotiales</taxon>
        <taxon>Aspergillaceae</taxon>
        <taxon>Aspergillus</taxon>
        <taxon>Aspergillus subgen. Aspergillus</taxon>
    </lineage>
</organism>
<dbReference type="RefSeq" id="XP_022402126.1">
    <property type="nucleotide sequence ID" value="XM_022548215.1"/>
</dbReference>
<keyword evidence="2" id="KW-0812">Transmembrane</keyword>
<name>A0A1L9VND0_ASPGL</name>
<keyword evidence="2" id="KW-1133">Transmembrane helix</keyword>
<keyword evidence="4" id="KW-1185">Reference proteome</keyword>
<accession>A0A1L9VND0</accession>
<proteinExistence type="predicted"/>
<dbReference type="InterPro" id="IPR015915">
    <property type="entry name" value="Kelch-typ_b-propeller"/>
</dbReference>
<dbReference type="PANTHER" id="PTHR42085">
    <property type="entry name" value="F-BOX DOMAIN-CONTAINING PROTEIN"/>
    <property type="match status" value="1"/>
</dbReference>
<gene>
    <name evidence="3" type="ORF">ASPGLDRAFT_56843</name>
</gene>
<dbReference type="AlphaFoldDB" id="A0A1L9VND0"/>
<feature type="compositionally biased region" description="Low complexity" evidence="1">
    <location>
        <begin position="684"/>
        <end position="705"/>
    </location>
</feature>
<feature type="region of interest" description="Disordered" evidence="1">
    <location>
        <begin position="780"/>
        <end position="805"/>
    </location>
</feature>
<dbReference type="SUPFAM" id="SSF50965">
    <property type="entry name" value="Galactose oxidase, central domain"/>
    <property type="match status" value="1"/>
</dbReference>
<dbReference type="InterPro" id="IPR038883">
    <property type="entry name" value="AN11006-like"/>
</dbReference>
<dbReference type="InterPro" id="IPR011043">
    <property type="entry name" value="Gal_Oxase/kelch_b-propeller"/>
</dbReference>
<evidence type="ECO:0000313" key="3">
    <source>
        <dbReference type="EMBL" id="OJJ85428.1"/>
    </source>
</evidence>
<protein>
    <submittedName>
        <fullName evidence="3">Uncharacterized protein</fullName>
    </submittedName>
</protein>
<evidence type="ECO:0000313" key="4">
    <source>
        <dbReference type="Proteomes" id="UP000184300"/>
    </source>
</evidence>